<evidence type="ECO:0000256" key="1">
    <source>
        <dbReference type="SAM" id="MobiDB-lite"/>
    </source>
</evidence>
<gene>
    <name evidence="2" type="ORF">SAPIO_CDS2314</name>
</gene>
<sequence>MASLKRIFMGGLPPADFVAPHGPSRKGGSRPLLPPPTDTDDVPRATHPWEAYDNLLAIWSAVLALDATCLTVIPLGTHRLHMFSYECARDLTYFPYVSPNPRSLRTFADEGECSGTVERKIASVTNTTAPFERKVRQEARYMIDYKTLEQMHPTDPDDPKGHTQGKRDDLGPGA</sequence>
<organism evidence="2 3">
    <name type="scientific">Pseudallescheria apiosperma</name>
    <name type="common">Scedosporium apiospermum</name>
    <dbReference type="NCBI Taxonomy" id="563466"/>
    <lineage>
        <taxon>Eukaryota</taxon>
        <taxon>Fungi</taxon>
        <taxon>Dikarya</taxon>
        <taxon>Ascomycota</taxon>
        <taxon>Pezizomycotina</taxon>
        <taxon>Sordariomycetes</taxon>
        <taxon>Hypocreomycetidae</taxon>
        <taxon>Microascales</taxon>
        <taxon>Microascaceae</taxon>
        <taxon>Scedosporium</taxon>
    </lineage>
</organism>
<protein>
    <submittedName>
        <fullName evidence="2">Uncharacterized protein</fullName>
    </submittedName>
</protein>
<dbReference type="AlphaFoldDB" id="A0A084GC82"/>
<reference evidence="2 3" key="1">
    <citation type="journal article" date="2014" name="Genome Announc.">
        <title>Draft genome sequence of the pathogenic fungus Scedosporium apiospermum.</title>
        <authorList>
            <person name="Vandeputte P."/>
            <person name="Ghamrawi S."/>
            <person name="Rechenmann M."/>
            <person name="Iltis A."/>
            <person name="Giraud S."/>
            <person name="Fleury M."/>
            <person name="Thornton C."/>
            <person name="Delhaes L."/>
            <person name="Meyer W."/>
            <person name="Papon N."/>
            <person name="Bouchara J.P."/>
        </authorList>
    </citation>
    <scope>NUCLEOTIDE SEQUENCE [LARGE SCALE GENOMIC DNA]</scope>
    <source>
        <strain evidence="2 3">IHEM 14462</strain>
    </source>
</reference>
<evidence type="ECO:0000313" key="3">
    <source>
        <dbReference type="Proteomes" id="UP000028545"/>
    </source>
</evidence>
<feature type="region of interest" description="Disordered" evidence="1">
    <location>
        <begin position="19"/>
        <end position="45"/>
    </location>
</feature>
<dbReference type="Proteomes" id="UP000028545">
    <property type="component" value="Unassembled WGS sequence"/>
</dbReference>
<accession>A0A084GC82</accession>
<comment type="caution">
    <text evidence="2">The sequence shown here is derived from an EMBL/GenBank/DDBJ whole genome shotgun (WGS) entry which is preliminary data.</text>
</comment>
<keyword evidence="3" id="KW-1185">Reference proteome</keyword>
<evidence type="ECO:0000313" key="2">
    <source>
        <dbReference type="EMBL" id="KEZ44944.1"/>
    </source>
</evidence>
<dbReference type="RefSeq" id="XP_016644743.1">
    <property type="nucleotide sequence ID" value="XM_016785367.1"/>
</dbReference>
<dbReference type="HOGENOM" id="CLU_1540978_0_0_1"/>
<dbReference type="VEuPathDB" id="FungiDB:SAPIO_CDS2314"/>
<dbReference type="GeneID" id="27721386"/>
<proteinExistence type="predicted"/>
<name>A0A084GC82_PSEDA</name>
<dbReference type="KEGG" id="sapo:SAPIO_CDS2314"/>
<dbReference type="EMBL" id="JOWA01000086">
    <property type="protein sequence ID" value="KEZ44944.1"/>
    <property type="molecule type" value="Genomic_DNA"/>
</dbReference>
<feature type="region of interest" description="Disordered" evidence="1">
    <location>
        <begin position="150"/>
        <end position="174"/>
    </location>
</feature>